<dbReference type="Pfam" id="PF02915">
    <property type="entry name" value="Rubrerythrin"/>
    <property type="match status" value="1"/>
</dbReference>
<proteinExistence type="predicted"/>
<dbReference type="PANTHER" id="PTHR33531:SF7">
    <property type="entry name" value="HYPOTHETICAL MEMBRANE PROTEIN, CONSERVED"/>
    <property type="match status" value="1"/>
</dbReference>
<dbReference type="Gene3D" id="1.20.1260.10">
    <property type="match status" value="1"/>
</dbReference>
<dbReference type="EMBL" id="FQXN01000001">
    <property type="protein sequence ID" value="SHH18304.1"/>
    <property type="molecule type" value="Genomic_DNA"/>
</dbReference>
<dbReference type="STRING" id="1123380.SAMN02745199_0180"/>
<feature type="domain" description="Rubrerythrin diiron-binding" evidence="2">
    <location>
        <begin position="5"/>
        <end position="73"/>
    </location>
</feature>
<dbReference type="Proteomes" id="UP000242592">
    <property type="component" value="Unassembled WGS sequence"/>
</dbReference>
<dbReference type="GO" id="GO:0016491">
    <property type="term" value="F:oxidoreductase activity"/>
    <property type="evidence" value="ECO:0007669"/>
    <property type="project" value="InterPro"/>
</dbReference>
<dbReference type="GO" id="GO:0046872">
    <property type="term" value="F:metal ion binding"/>
    <property type="evidence" value="ECO:0007669"/>
    <property type="project" value="InterPro"/>
</dbReference>
<feature type="coiled-coil region" evidence="1">
    <location>
        <begin position="18"/>
        <end position="60"/>
    </location>
</feature>
<keyword evidence="4" id="KW-1185">Reference proteome</keyword>
<dbReference type="RefSeq" id="WP_073071118.1">
    <property type="nucleotide sequence ID" value="NZ_FQXN01000001.1"/>
</dbReference>
<dbReference type="PANTHER" id="PTHR33531">
    <property type="entry name" value="RUBRERYTHRIN SUBFAMILY"/>
    <property type="match status" value="1"/>
</dbReference>
<evidence type="ECO:0000313" key="3">
    <source>
        <dbReference type="EMBL" id="SHH18304.1"/>
    </source>
</evidence>
<dbReference type="InterPro" id="IPR003251">
    <property type="entry name" value="Rr_diiron-bd_dom"/>
</dbReference>
<dbReference type="AlphaFoldDB" id="A0A1M5QVX3"/>
<dbReference type="SUPFAM" id="SSF47240">
    <property type="entry name" value="Ferritin-like"/>
    <property type="match status" value="1"/>
</dbReference>
<name>A0A1M5QVX3_9BACT</name>
<evidence type="ECO:0000256" key="1">
    <source>
        <dbReference type="SAM" id="Coils"/>
    </source>
</evidence>
<reference evidence="4" key="1">
    <citation type="submission" date="2016-11" db="EMBL/GenBank/DDBJ databases">
        <authorList>
            <person name="Varghese N."/>
            <person name="Submissions S."/>
        </authorList>
    </citation>
    <scope>NUCLEOTIDE SEQUENCE [LARGE SCALE GENOMIC DNA]</scope>
    <source>
        <strain evidence="4">DSM 15807</strain>
    </source>
</reference>
<sequence>MSIEDILKVAENFEIEGFKFYKEKKEEVKNKLAKEVLEFLQEMEREHTEYIRKIRKALEEEGEIPVAPLDTTKDFFNERLKDQKIEETPSEDDIKDLSILRMALLIEKDFVIYYDKAAERAKVMEDKTLESILINLREWEKGHVKLVKELISRIFEKNRLDLGFYPF</sequence>
<evidence type="ECO:0000259" key="2">
    <source>
        <dbReference type="Pfam" id="PF02915"/>
    </source>
</evidence>
<dbReference type="InterPro" id="IPR012347">
    <property type="entry name" value="Ferritin-like"/>
</dbReference>
<dbReference type="InterPro" id="IPR009078">
    <property type="entry name" value="Ferritin-like_SF"/>
</dbReference>
<dbReference type="OrthoDB" id="9808511at2"/>
<gene>
    <name evidence="3" type="ORF">SAMN02745199_0180</name>
</gene>
<keyword evidence="1" id="KW-0175">Coiled coil</keyword>
<organism evidence="3 4">
    <name type="scientific">Thermosipho atlanticus DSM 15807</name>
    <dbReference type="NCBI Taxonomy" id="1123380"/>
    <lineage>
        <taxon>Bacteria</taxon>
        <taxon>Thermotogati</taxon>
        <taxon>Thermotogota</taxon>
        <taxon>Thermotogae</taxon>
        <taxon>Thermotogales</taxon>
        <taxon>Fervidobacteriaceae</taxon>
        <taxon>Thermosipho</taxon>
    </lineage>
</organism>
<evidence type="ECO:0000313" key="4">
    <source>
        <dbReference type="Proteomes" id="UP000242592"/>
    </source>
</evidence>
<protein>
    <submittedName>
        <fullName evidence="3">Rubrerythrin</fullName>
    </submittedName>
</protein>
<accession>A0A1M5QVX3</accession>